<dbReference type="PANTHER" id="PTHR43280:SF32">
    <property type="entry name" value="TRANSCRIPTIONAL REGULATORY PROTEIN"/>
    <property type="match status" value="1"/>
</dbReference>
<dbReference type="EMBL" id="JABFDN010000005">
    <property type="protein sequence ID" value="NPU66733.1"/>
    <property type="molecule type" value="Genomic_DNA"/>
</dbReference>
<dbReference type="RefSeq" id="WP_172111821.1">
    <property type="nucleotide sequence ID" value="NZ_JABFDN010000005.1"/>
</dbReference>
<dbReference type="SMART" id="SM00342">
    <property type="entry name" value="HTH_ARAC"/>
    <property type="match status" value="1"/>
</dbReference>
<dbReference type="InterPro" id="IPR014710">
    <property type="entry name" value="RmlC-like_jellyroll"/>
</dbReference>
<evidence type="ECO:0000256" key="1">
    <source>
        <dbReference type="ARBA" id="ARBA00023015"/>
    </source>
</evidence>
<evidence type="ECO:0000313" key="6">
    <source>
        <dbReference type="EMBL" id="NPU66733.1"/>
    </source>
</evidence>
<dbReference type="InterPro" id="IPR003313">
    <property type="entry name" value="AraC-bd"/>
</dbReference>
<protein>
    <submittedName>
        <fullName evidence="6">Helix-turn-helix domain-containing protein</fullName>
    </submittedName>
</protein>
<dbReference type="SUPFAM" id="SSF51182">
    <property type="entry name" value="RmlC-like cupins"/>
    <property type="match status" value="1"/>
</dbReference>
<dbReference type="InterPro" id="IPR020449">
    <property type="entry name" value="Tscrpt_reg_AraC-type_HTH"/>
</dbReference>
<reference evidence="6" key="1">
    <citation type="submission" date="2020-05" db="EMBL/GenBank/DDBJ databases">
        <title>Nod-independent and nitrogen-fixing Bradyrhizobium aeschynomene sp. nov. isolated from nodules of Aeschynomene indica.</title>
        <authorList>
            <person name="Zhang Z."/>
        </authorList>
    </citation>
    <scope>NUCLEOTIDE SEQUENCE</scope>
    <source>
        <strain evidence="6">83012</strain>
    </source>
</reference>
<dbReference type="PROSITE" id="PS01124">
    <property type="entry name" value="HTH_ARAC_FAMILY_2"/>
    <property type="match status" value="1"/>
</dbReference>
<keyword evidence="2" id="KW-0238">DNA-binding</keyword>
<evidence type="ECO:0000256" key="2">
    <source>
        <dbReference type="ARBA" id="ARBA00023125"/>
    </source>
</evidence>
<dbReference type="InterPro" id="IPR047264">
    <property type="entry name" value="Cupin_HpaA-like_N"/>
</dbReference>
<evidence type="ECO:0000313" key="7">
    <source>
        <dbReference type="Proteomes" id="UP000886476"/>
    </source>
</evidence>
<dbReference type="InterPro" id="IPR011051">
    <property type="entry name" value="RmlC_Cupin_sf"/>
</dbReference>
<gene>
    <name evidence="6" type="ORF">HL667_17150</name>
</gene>
<evidence type="ECO:0000256" key="4">
    <source>
        <dbReference type="ARBA" id="ARBA00023163"/>
    </source>
</evidence>
<proteinExistence type="predicted"/>
<sequence length="306" mass="34038">MPRFRTKPSIPAFALYGEASAAQPDMLHVEPIQVRSRLYRWEIEAHTHQGLHQILWVAAGPAEIALDERRERCAGPVAVIIPPGVVHAFRFSRDTDGYVLTFNPRAVVEGDVPATGEALRDLFATPQILHLEPQAVATRRIAALFVDLADEFAAADSAASPVPHWLGRSIVWRLAQQSARQSQGARRGSGHAALFTRFIVLVEAHHRDHWSVARYADELGMTPERLNRLTRVETGQSALDIVHARLAREACRRLTYIAAPVSKLAFELGFRDPAYFCRFFKRHTGASPRDYRRAMGVGDEVAGGRG</sequence>
<dbReference type="Gene3D" id="2.60.120.10">
    <property type="entry name" value="Jelly Rolls"/>
    <property type="match status" value="1"/>
</dbReference>
<dbReference type="InterPro" id="IPR018060">
    <property type="entry name" value="HTH_AraC"/>
</dbReference>
<feature type="domain" description="HTH araC/xylS-type" evidence="5">
    <location>
        <begin position="196"/>
        <end position="294"/>
    </location>
</feature>
<dbReference type="CDD" id="cd06999">
    <property type="entry name" value="cupin_HpaA-like_N"/>
    <property type="match status" value="1"/>
</dbReference>
<dbReference type="Proteomes" id="UP000886476">
    <property type="component" value="Unassembled WGS sequence"/>
</dbReference>
<dbReference type="InterPro" id="IPR009057">
    <property type="entry name" value="Homeodomain-like_sf"/>
</dbReference>
<organism evidence="6 7">
    <name type="scientific">Bradyrhizobium aeschynomenes</name>
    <dbReference type="NCBI Taxonomy" id="2734909"/>
    <lineage>
        <taxon>Bacteria</taxon>
        <taxon>Pseudomonadati</taxon>
        <taxon>Pseudomonadota</taxon>
        <taxon>Alphaproteobacteria</taxon>
        <taxon>Hyphomicrobiales</taxon>
        <taxon>Nitrobacteraceae</taxon>
        <taxon>Bradyrhizobium</taxon>
    </lineage>
</organism>
<dbReference type="PANTHER" id="PTHR43280">
    <property type="entry name" value="ARAC-FAMILY TRANSCRIPTIONAL REGULATOR"/>
    <property type="match status" value="1"/>
</dbReference>
<evidence type="ECO:0000259" key="5">
    <source>
        <dbReference type="PROSITE" id="PS01124"/>
    </source>
</evidence>
<dbReference type="PRINTS" id="PR00032">
    <property type="entry name" value="HTHARAC"/>
</dbReference>
<keyword evidence="1" id="KW-0805">Transcription regulation</keyword>
<dbReference type="Pfam" id="PF02311">
    <property type="entry name" value="AraC_binding"/>
    <property type="match status" value="1"/>
</dbReference>
<comment type="caution">
    <text evidence="6">The sequence shown here is derived from an EMBL/GenBank/DDBJ whole genome shotgun (WGS) entry which is preliminary data.</text>
</comment>
<dbReference type="Pfam" id="PF12833">
    <property type="entry name" value="HTH_18"/>
    <property type="match status" value="1"/>
</dbReference>
<dbReference type="Gene3D" id="1.10.10.60">
    <property type="entry name" value="Homeodomain-like"/>
    <property type="match status" value="1"/>
</dbReference>
<keyword evidence="3" id="KW-0010">Activator</keyword>
<keyword evidence="4" id="KW-0804">Transcription</keyword>
<name>A0ABX2CFS2_9BRAD</name>
<dbReference type="SUPFAM" id="SSF46689">
    <property type="entry name" value="Homeodomain-like"/>
    <property type="match status" value="1"/>
</dbReference>
<evidence type="ECO:0000256" key="3">
    <source>
        <dbReference type="ARBA" id="ARBA00023159"/>
    </source>
</evidence>
<accession>A0ABX2CFS2</accession>
<keyword evidence="7" id="KW-1185">Reference proteome</keyword>